<comment type="caution">
    <text evidence="3">The sequence shown here is derived from an EMBL/GenBank/DDBJ whole genome shotgun (WGS) entry which is preliminary data.</text>
</comment>
<dbReference type="RefSeq" id="WP_075586168.1">
    <property type="nucleotide sequence ID" value="NZ_MSYM01000011.1"/>
</dbReference>
<keyword evidence="4" id="KW-1185">Reference proteome</keyword>
<protein>
    <submittedName>
        <fullName evidence="3">PEP-CTERM putative exosortase interaction domain protein</fullName>
    </submittedName>
</protein>
<proteinExistence type="predicted"/>
<accession>A0A1Q8YG74</accession>
<evidence type="ECO:0000313" key="3">
    <source>
        <dbReference type="EMBL" id="OLP07051.1"/>
    </source>
</evidence>
<evidence type="ECO:0000259" key="2">
    <source>
        <dbReference type="Pfam" id="PF07589"/>
    </source>
</evidence>
<feature type="chain" id="PRO_5013090588" evidence="1">
    <location>
        <begin position="26"/>
        <end position="254"/>
    </location>
</feature>
<name>A0A1Q8YG74_9BURK</name>
<evidence type="ECO:0000256" key="1">
    <source>
        <dbReference type="SAM" id="SignalP"/>
    </source>
</evidence>
<evidence type="ECO:0000313" key="4">
    <source>
        <dbReference type="Proteomes" id="UP000185911"/>
    </source>
</evidence>
<feature type="domain" description="Ice-binding protein C-terminal" evidence="2">
    <location>
        <begin position="227"/>
        <end position="248"/>
    </location>
</feature>
<sequence length="254" mass="27402">MMFRKLFAMLAIAGVCGFSASVASAATVQVKFDNPIFNGSGYDNVRITYPGKNLQGVSAGRFQGTVTGFAGVPASIFVDGLSDLYMYCYDVYQHIEAGKTVNYTIDLAGGMPRTLDFLGAVNSELSAGKAYDPYAWLRLYPNNAKKSASLGAAIQLGIWESLYETHKDWDLSGGAFQATDLDSDTTTWWEKFKKAIDTTDALDPMYVMTFKNDTYQDMIAGDPPSEVPEPGSLALLGLALAGLAATRRNKGSAQ</sequence>
<dbReference type="Pfam" id="PF07589">
    <property type="entry name" value="PEP-CTERM"/>
    <property type="match status" value="1"/>
</dbReference>
<gene>
    <name evidence="3" type="ORF">BLL52_1802</name>
</gene>
<dbReference type="EMBL" id="MSYM01000011">
    <property type="protein sequence ID" value="OLP07051.1"/>
    <property type="molecule type" value="Genomic_DNA"/>
</dbReference>
<organism evidence="3 4">
    <name type="scientific">Rhodoferax antarcticus ANT.BR</name>
    <dbReference type="NCBI Taxonomy" id="1111071"/>
    <lineage>
        <taxon>Bacteria</taxon>
        <taxon>Pseudomonadati</taxon>
        <taxon>Pseudomonadota</taxon>
        <taxon>Betaproteobacteria</taxon>
        <taxon>Burkholderiales</taxon>
        <taxon>Comamonadaceae</taxon>
        <taxon>Rhodoferax</taxon>
    </lineage>
</organism>
<dbReference type="AlphaFoldDB" id="A0A1Q8YG74"/>
<dbReference type="Proteomes" id="UP000185911">
    <property type="component" value="Unassembled WGS sequence"/>
</dbReference>
<reference evidence="3 4" key="1">
    <citation type="submission" date="2017-01" db="EMBL/GenBank/DDBJ databases">
        <title>Genome sequence of Rhodoferax antarcticus ANT.BR, a psychrophilic purple nonsulfur bacterium from an Antarctic microbial mat.</title>
        <authorList>
            <person name="Baker J."/>
            <person name="Riester C."/>
            <person name="Skinner B."/>
            <person name="Newell A."/>
            <person name="Swingley W."/>
            <person name="Madigan M."/>
            <person name="Jung D."/>
            <person name="Asao M."/>
            <person name="Chen M."/>
            <person name="Loughlin P."/>
            <person name="Pan H."/>
            <person name="Lin S."/>
            <person name="Li N."/>
            <person name="Shaw J."/>
            <person name="Prado M."/>
            <person name="Sherman C."/>
            <person name="Li X."/>
            <person name="Tang J."/>
            <person name="Blankenship R."/>
            <person name="Zhao T."/>
            <person name="Touchman J."/>
            <person name="Sattley M."/>
        </authorList>
    </citation>
    <scope>NUCLEOTIDE SEQUENCE [LARGE SCALE GENOMIC DNA]</scope>
    <source>
        <strain evidence="3 4">ANT.BR</strain>
    </source>
</reference>
<dbReference type="InterPro" id="IPR013424">
    <property type="entry name" value="Ice-binding_C"/>
</dbReference>
<feature type="signal peptide" evidence="1">
    <location>
        <begin position="1"/>
        <end position="25"/>
    </location>
</feature>
<keyword evidence="1" id="KW-0732">Signal</keyword>
<dbReference type="NCBIfam" id="TIGR02595">
    <property type="entry name" value="PEP_CTERM"/>
    <property type="match status" value="1"/>
</dbReference>